<sequence>MLCINRGVTISLTNYPSIIKSATQGRPIKVPIATVKDFDSLGVAEPFHGSTKTIDGCWEARGAIGYDLHLREDEEIKWV</sequence>
<dbReference type="AlphaFoldDB" id="A0AAV7ED32"/>
<evidence type="ECO:0000313" key="2">
    <source>
        <dbReference type="Proteomes" id="UP000825729"/>
    </source>
</evidence>
<name>A0AAV7ED32_ARIFI</name>
<keyword evidence="2" id="KW-1185">Reference proteome</keyword>
<organism evidence="1 2">
    <name type="scientific">Aristolochia fimbriata</name>
    <name type="common">White veined hardy Dutchman's pipe vine</name>
    <dbReference type="NCBI Taxonomy" id="158543"/>
    <lineage>
        <taxon>Eukaryota</taxon>
        <taxon>Viridiplantae</taxon>
        <taxon>Streptophyta</taxon>
        <taxon>Embryophyta</taxon>
        <taxon>Tracheophyta</taxon>
        <taxon>Spermatophyta</taxon>
        <taxon>Magnoliopsida</taxon>
        <taxon>Magnoliidae</taxon>
        <taxon>Piperales</taxon>
        <taxon>Aristolochiaceae</taxon>
        <taxon>Aristolochia</taxon>
    </lineage>
</organism>
<reference evidence="1 2" key="1">
    <citation type="submission" date="2021-07" db="EMBL/GenBank/DDBJ databases">
        <title>The Aristolochia fimbriata genome: insights into angiosperm evolution, floral development and chemical biosynthesis.</title>
        <authorList>
            <person name="Jiao Y."/>
        </authorList>
    </citation>
    <scope>NUCLEOTIDE SEQUENCE [LARGE SCALE GENOMIC DNA]</scope>
    <source>
        <strain evidence="1">IBCAS-2021</strain>
        <tissue evidence="1">Leaf</tissue>
    </source>
</reference>
<comment type="caution">
    <text evidence="1">The sequence shown here is derived from an EMBL/GenBank/DDBJ whole genome shotgun (WGS) entry which is preliminary data.</text>
</comment>
<dbReference type="Proteomes" id="UP000825729">
    <property type="component" value="Unassembled WGS sequence"/>
</dbReference>
<gene>
    <name evidence="1" type="ORF">H6P81_012866</name>
</gene>
<protein>
    <submittedName>
        <fullName evidence="1">Uncharacterized protein</fullName>
    </submittedName>
</protein>
<proteinExistence type="predicted"/>
<accession>A0AAV7ED32</accession>
<dbReference type="EMBL" id="JAINDJ010000005">
    <property type="protein sequence ID" value="KAG9446738.1"/>
    <property type="molecule type" value="Genomic_DNA"/>
</dbReference>
<evidence type="ECO:0000313" key="1">
    <source>
        <dbReference type="EMBL" id="KAG9446738.1"/>
    </source>
</evidence>